<accession>A0A5S4EH19</accession>
<dbReference type="InterPro" id="IPR011057">
    <property type="entry name" value="Mss4-like_sf"/>
</dbReference>
<evidence type="ECO:0000313" key="2">
    <source>
        <dbReference type="Proteomes" id="UP000306324"/>
    </source>
</evidence>
<sequence length="55" mass="6331">MFYRNAAALPGIVDVQSSTLDHPEALPPTVQIQTAERLDWMKHVHELPEFERFPT</sequence>
<protein>
    <submittedName>
        <fullName evidence="1">Gfa-like protein</fullName>
    </submittedName>
</protein>
<dbReference type="EMBL" id="SWAD01000192">
    <property type="protein sequence ID" value="TMQ74535.1"/>
    <property type="molecule type" value="Genomic_DNA"/>
</dbReference>
<dbReference type="Proteomes" id="UP000306324">
    <property type="component" value="Unassembled WGS sequence"/>
</dbReference>
<organism evidence="1 2">
    <name type="scientific">Candidatus Accumulibacter phosphatis</name>
    <dbReference type="NCBI Taxonomy" id="327160"/>
    <lineage>
        <taxon>Bacteria</taxon>
        <taxon>Pseudomonadati</taxon>
        <taxon>Pseudomonadota</taxon>
        <taxon>Betaproteobacteria</taxon>
        <taxon>Candidatus Accumulibacter</taxon>
    </lineage>
</organism>
<gene>
    <name evidence="1" type="ORF">ACCUM_0010</name>
</gene>
<reference evidence="1 2" key="1">
    <citation type="submission" date="2019-04" db="EMBL/GenBank/DDBJ databases">
        <title>A novel phosphate-accumulating bacterium identified in bioreactor for phosphate removal from wastewater.</title>
        <authorList>
            <person name="Kotlyarov R.Y."/>
            <person name="Beletsky A.V."/>
            <person name="Kallistova A.Y."/>
            <person name="Dorofeev A.G."/>
            <person name="Nikolaev Y.Y."/>
            <person name="Pimenov N.V."/>
            <person name="Ravin N.V."/>
            <person name="Mardanov A.V."/>
        </authorList>
    </citation>
    <scope>NUCLEOTIDE SEQUENCE [LARGE SCALE GENOMIC DNA]</scope>
    <source>
        <strain evidence="1 2">Bin19</strain>
    </source>
</reference>
<evidence type="ECO:0000313" key="1">
    <source>
        <dbReference type="EMBL" id="TMQ74535.1"/>
    </source>
</evidence>
<keyword evidence="2" id="KW-1185">Reference proteome</keyword>
<dbReference type="AlphaFoldDB" id="A0A5S4EH19"/>
<proteinExistence type="predicted"/>
<name>A0A5S4EH19_9PROT</name>
<dbReference type="SUPFAM" id="SSF51316">
    <property type="entry name" value="Mss4-like"/>
    <property type="match status" value="1"/>
</dbReference>
<comment type="caution">
    <text evidence="1">The sequence shown here is derived from an EMBL/GenBank/DDBJ whole genome shotgun (WGS) entry which is preliminary data.</text>
</comment>